<dbReference type="InterPro" id="IPR005046">
    <property type="entry name" value="DUF285"/>
</dbReference>
<accession>A0A4Y8VAB3</accession>
<protein>
    <submittedName>
        <fullName evidence="2">BspA family leucine-rich repeat surface protein</fullName>
    </submittedName>
</protein>
<dbReference type="InterPro" id="IPR032675">
    <property type="entry name" value="LRR_dom_sf"/>
</dbReference>
<dbReference type="PANTHER" id="PTHR45661:SF3">
    <property type="entry name" value="IG-LIKE DOMAIN-CONTAINING PROTEIN"/>
    <property type="match status" value="1"/>
</dbReference>
<feature type="signal peptide" evidence="1">
    <location>
        <begin position="1"/>
        <end position="28"/>
    </location>
</feature>
<organism evidence="2 3">
    <name type="scientific">Segatella hominis</name>
    <dbReference type="NCBI Taxonomy" id="2518605"/>
    <lineage>
        <taxon>Bacteria</taxon>
        <taxon>Pseudomonadati</taxon>
        <taxon>Bacteroidota</taxon>
        <taxon>Bacteroidia</taxon>
        <taxon>Bacteroidales</taxon>
        <taxon>Prevotellaceae</taxon>
        <taxon>Segatella</taxon>
    </lineage>
</organism>
<name>A0A4Y8VAB3_9BACT</name>
<dbReference type="InterPro" id="IPR011889">
    <property type="entry name" value="Liste_lipo_26"/>
</dbReference>
<dbReference type="GeneID" id="302995991"/>
<comment type="caution">
    <text evidence="2">The sequence shown here is derived from an EMBL/GenBank/DDBJ whole genome shotgun (WGS) entry which is preliminary data.</text>
</comment>
<sequence length="827" mass="92142">MGGAKFRRFALFPLMLLMLFLLPANMVAQTSASSSKYIATYESSTQTLTFKKFVGETLPDNSVVVEDKMRVDAINKNLGNGTIVHIVFDKSFSTYKPTSLSYFFNRLTKLETITGLEYLNTEKVTDMSYMFYNCVALTSLDVTKFNTANVKNMGNMFYSCSALTSLDVTKFNTENVANMSYMFYSCSSLKSLDVTHFNTANVKNMTSMFSGCSSLTSLDVTHFNTANVTNMISMFSVCSKLTSLNVTNFNTANVKSMSHMFNSCSALTSLDITNFNTENVTNMSYMFNSCSSLTSLYLTNFNTEKVTNMERMFSDCQALTTIYTSSEFVTTQVSKSSGMFTNCEKLKGEEVWKKYKATDKTYAKIEGGYFSVGIPMVKYADGTLTFFLASKETLGENEYELNSGKNLPGWMKHTLGITKVVFDTSFANARPTSCYKWFYWCENLKQVEGIKNLNTKEVTNMVDMFCECRYLSSLDVSGFNTEKVTDMSEMFYDCISLKLLDIAKFNTANVTNMQGMFYSCSALTTIYASDKFVTGQVTDGSNMFSNCTNLKGFVDYKNNSDKTDHIFANYKTGYFSKLVGKNGDEKIGATGETLAAEKLVLADDKDFVAYEPFAAKTASYSRTMKEGTIWATLCLPFEVTLDGQNFRAFKLLSADDATETVELEEIKTSIAAGTPVIIKMKDGATQLKFSEADKAIAKDVQTSKTANSNYQLQGLYTQKMFSKDTDNNCYIVKGDKLMNPAKLLQETTTEFVDSKSFRAYMVDNSSAPAAGARMFSISGGTTAIEQLETTADSKAEYYDLQGRRLPDLQKGVNIVKRGGKTMKVIIK</sequence>
<dbReference type="OrthoDB" id="1081070at2"/>
<dbReference type="Pfam" id="PF03382">
    <property type="entry name" value="DUF285"/>
    <property type="match status" value="3"/>
</dbReference>
<dbReference type="EMBL" id="SGVY01000034">
    <property type="protein sequence ID" value="TFH78085.1"/>
    <property type="molecule type" value="Genomic_DNA"/>
</dbReference>
<evidence type="ECO:0000313" key="2">
    <source>
        <dbReference type="EMBL" id="TFH78085.1"/>
    </source>
</evidence>
<dbReference type="NCBIfam" id="TIGR02167">
    <property type="entry name" value="Liste_lipo_26"/>
    <property type="match status" value="9"/>
</dbReference>
<dbReference type="Gene3D" id="3.80.10.10">
    <property type="entry name" value="Ribonuclease Inhibitor"/>
    <property type="match status" value="3"/>
</dbReference>
<dbReference type="Proteomes" id="UP000297872">
    <property type="component" value="Unassembled WGS sequence"/>
</dbReference>
<reference evidence="2 3" key="1">
    <citation type="submission" date="2019-02" db="EMBL/GenBank/DDBJ databases">
        <title>Draft Genome Sequence of the Prevotella sp. BCRC 81118, Isolated from Human Feces.</title>
        <authorList>
            <person name="Huang C.-H."/>
        </authorList>
    </citation>
    <scope>NUCLEOTIDE SEQUENCE [LARGE SCALE GENOMIC DNA]</scope>
    <source>
        <strain evidence="2 3">BCRC 81118</strain>
    </source>
</reference>
<proteinExistence type="predicted"/>
<dbReference type="RefSeq" id="WP_134843996.1">
    <property type="nucleotide sequence ID" value="NZ_SGVY01000034.1"/>
</dbReference>
<keyword evidence="1" id="KW-0732">Signal</keyword>
<feature type="chain" id="PRO_5021485461" evidence="1">
    <location>
        <begin position="29"/>
        <end position="827"/>
    </location>
</feature>
<dbReference type="PANTHER" id="PTHR45661">
    <property type="entry name" value="SURFACE ANTIGEN"/>
    <property type="match status" value="1"/>
</dbReference>
<dbReference type="AlphaFoldDB" id="A0A4Y8VAB3"/>
<keyword evidence="3" id="KW-1185">Reference proteome</keyword>
<evidence type="ECO:0000313" key="3">
    <source>
        <dbReference type="Proteomes" id="UP000297872"/>
    </source>
</evidence>
<gene>
    <name evidence="2" type="ORF">EXN75_11955</name>
</gene>
<evidence type="ECO:0000256" key="1">
    <source>
        <dbReference type="SAM" id="SignalP"/>
    </source>
</evidence>
<dbReference type="SUPFAM" id="SSF52058">
    <property type="entry name" value="L domain-like"/>
    <property type="match status" value="2"/>
</dbReference>
<dbReference type="InterPro" id="IPR053139">
    <property type="entry name" value="Surface_bspA-like"/>
</dbReference>